<comment type="similarity">
    <text evidence="2 12">Belongs to the peptidase M14 family.</text>
</comment>
<evidence type="ECO:0000256" key="9">
    <source>
        <dbReference type="ARBA" id="ARBA00023049"/>
    </source>
</evidence>
<evidence type="ECO:0000256" key="6">
    <source>
        <dbReference type="ARBA" id="ARBA00022729"/>
    </source>
</evidence>
<proteinExistence type="inferred from homology"/>
<dbReference type="SUPFAM" id="SSF53187">
    <property type="entry name" value="Zn-dependent exopeptidases"/>
    <property type="match status" value="1"/>
</dbReference>
<dbReference type="PRINTS" id="PR00765">
    <property type="entry name" value="CRBOXYPTASEA"/>
</dbReference>
<evidence type="ECO:0000313" key="15">
    <source>
        <dbReference type="Proteomes" id="UP000257323"/>
    </source>
</evidence>
<gene>
    <name evidence="14" type="ORF">OP8BY_1698</name>
</gene>
<keyword evidence="7" id="KW-0378">Hydrolase</keyword>
<keyword evidence="9" id="KW-0482">Metalloprotease</keyword>
<keyword evidence="8" id="KW-0862">Zinc</keyword>
<dbReference type="GO" id="GO:0006508">
    <property type="term" value="P:proteolysis"/>
    <property type="evidence" value="ECO:0007669"/>
    <property type="project" value="UniProtKB-KW"/>
</dbReference>
<evidence type="ECO:0000256" key="5">
    <source>
        <dbReference type="ARBA" id="ARBA00022723"/>
    </source>
</evidence>
<dbReference type="PROSITE" id="PS52035">
    <property type="entry name" value="PEPTIDASE_M14"/>
    <property type="match status" value="1"/>
</dbReference>
<dbReference type="SMART" id="SM00631">
    <property type="entry name" value="Zn_pept"/>
    <property type="match status" value="1"/>
</dbReference>
<dbReference type="Gene3D" id="3.40.630.10">
    <property type="entry name" value="Zn peptidases"/>
    <property type="match status" value="1"/>
</dbReference>
<feature type="domain" description="Peptidase M14" evidence="13">
    <location>
        <begin position="113"/>
        <end position="411"/>
    </location>
</feature>
<evidence type="ECO:0000256" key="12">
    <source>
        <dbReference type="PROSITE-ProRule" id="PRU01379"/>
    </source>
</evidence>
<evidence type="ECO:0000256" key="7">
    <source>
        <dbReference type="ARBA" id="ARBA00022801"/>
    </source>
</evidence>
<evidence type="ECO:0000256" key="1">
    <source>
        <dbReference type="ARBA" id="ARBA00001947"/>
    </source>
</evidence>
<keyword evidence="3 14" id="KW-0121">Carboxypeptidase</keyword>
<evidence type="ECO:0000259" key="13">
    <source>
        <dbReference type="PROSITE" id="PS52035"/>
    </source>
</evidence>
<dbReference type="PANTHER" id="PTHR11705">
    <property type="entry name" value="PROTEASE FAMILY M14 CARBOXYPEPTIDASE A,B"/>
    <property type="match status" value="1"/>
</dbReference>
<accession>A0A3E2BP34</accession>
<evidence type="ECO:0000256" key="10">
    <source>
        <dbReference type="ARBA" id="ARBA00050859"/>
    </source>
</evidence>
<dbReference type="PANTHER" id="PTHR11705:SF143">
    <property type="entry name" value="SLL0236 PROTEIN"/>
    <property type="match status" value="1"/>
</dbReference>
<evidence type="ECO:0000313" key="14">
    <source>
        <dbReference type="EMBL" id="RFT16520.1"/>
    </source>
</evidence>
<name>A0A3E2BP34_9BACT</name>
<dbReference type="Pfam" id="PF00246">
    <property type="entry name" value="Peptidase_M14"/>
    <property type="match status" value="1"/>
</dbReference>
<reference evidence="14 15" key="1">
    <citation type="submission" date="2018-08" db="EMBL/GenBank/DDBJ databases">
        <title>Genome analysis of the thermophilic bacterium of the candidate phylum Aminicenantes from deep subsurface aquifer revealed its physiology and ecological role.</title>
        <authorList>
            <person name="Kadnikov V.V."/>
            <person name="Mardanov A.V."/>
            <person name="Beletsky A.V."/>
            <person name="Karnachuk O.V."/>
            <person name="Ravin N.V."/>
        </authorList>
    </citation>
    <scope>NUCLEOTIDE SEQUENCE [LARGE SCALE GENOMIC DNA]</scope>
    <source>
        <strain evidence="14">BY38</strain>
    </source>
</reference>
<dbReference type="InterPro" id="IPR033810">
    <property type="entry name" value="Carboxypeptidase_T"/>
</dbReference>
<keyword evidence="5" id="KW-0479">Metal-binding</keyword>
<evidence type="ECO:0000256" key="2">
    <source>
        <dbReference type="ARBA" id="ARBA00005988"/>
    </source>
</evidence>
<dbReference type="InterPro" id="IPR000834">
    <property type="entry name" value="Peptidase_M14"/>
</dbReference>
<organism evidence="14 15">
    <name type="scientific">Candidatus Saccharicenans subterraneus</name>
    <dbReference type="NCBI Taxonomy" id="2508984"/>
    <lineage>
        <taxon>Bacteria</taxon>
        <taxon>Candidatus Aminicenantota</taxon>
        <taxon>Candidatus Aminicenantia</taxon>
        <taxon>Candidatus Aminicenantales</taxon>
        <taxon>Candidatus Saccharicenantaceae</taxon>
        <taxon>Candidatus Saccharicenans</taxon>
    </lineage>
</organism>
<comment type="caution">
    <text evidence="14">The sequence shown here is derived from an EMBL/GenBank/DDBJ whole genome shotgun (WGS) entry which is preliminary data.</text>
</comment>
<evidence type="ECO:0000256" key="11">
    <source>
        <dbReference type="ARBA" id="ARBA00066554"/>
    </source>
</evidence>
<dbReference type="GO" id="GO:0008270">
    <property type="term" value="F:zinc ion binding"/>
    <property type="evidence" value="ECO:0007669"/>
    <property type="project" value="InterPro"/>
</dbReference>
<protein>
    <recommendedName>
        <fullName evidence="11">carboxypeptidase T</fullName>
        <ecNumber evidence="11">3.4.17.18</ecNumber>
    </recommendedName>
</protein>
<feature type="active site" description="Proton donor/acceptor" evidence="12">
    <location>
        <position position="375"/>
    </location>
</feature>
<dbReference type="CDD" id="cd03859">
    <property type="entry name" value="M14_CPT"/>
    <property type="match status" value="1"/>
</dbReference>
<keyword evidence="6" id="KW-0732">Signal</keyword>
<dbReference type="PROSITE" id="PS00132">
    <property type="entry name" value="CARBOXYPEPT_ZN_1"/>
    <property type="match status" value="1"/>
</dbReference>
<comment type="catalytic activity">
    <reaction evidence="10">
        <text>Releases a C-terminal residue, which may be hydrophobic or positively charged.</text>
        <dbReference type="EC" id="3.4.17.18"/>
    </reaction>
</comment>
<evidence type="ECO:0000256" key="3">
    <source>
        <dbReference type="ARBA" id="ARBA00022645"/>
    </source>
</evidence>
<dbReference type="PROSITE" id="PS00133">
    <property type="entry name" value="CARBOXYPEPT_ZN_2"/>
    <property type="match status" value="1"/>
</dbReference>
<dbReference type="GO" id="GO:0005615">
    <property type="term" value="C:extracellular space"/>
    <property type="evidence" value="ECO:0007669"/>
    <property type="project" value="TreeGrafter"/>
</dbReference>
<dbReference type="InterPro" id="IPR057246">
    <property type="entry name" value="CARBOXYPEPT_ZN_1"/>
</dbReference>
<dbReference type="EMBL" id="QUAH01000003">
    <property type="protein sequence ID" value="RFT16520.1"/>
    <property type="molecule type" value="Genomic_DNA"/>
</dbReference>
<dbReference type="GO" id="GO:0004181">
    <property type="term" value="F:metallocarboxypeptidase activity"/>
    <property type="evidence" value="ECO:0007669"/>
    <property type="project" value="InterPro"/>
</dbReference>
<dbReference type="FunFam" id="3.40.630.10:FF:000084">
    <property type="entry name" value="Carboxypeptidase B2"/>
    <property type="match status" value="1"/>
</dbReference>
<comment type="cofactor">
    <cofactor evidence="1">
        <name>Zn(2+)</name>
        <dbReference type="ChEBI" id="CHEBI:29105"/>
    </cofactor>
</comment>
<evidence type="ECO:0000256" key="4">
    <source>
        <dbReference type="ARBA" id="ARBA00022670"/>
    </source>
</evidence>
<dbReference type="Proteomes" id="UP000257323">
    <property type="component" value="Unassembled WGS sequence"/>
</dbReference>
<keyword evidence="4" id="KW-0645">Protease</keyword>
<evidence type="ECO:0000256" key="8">
    <source>
        <dbReference type="ARBA" id="ARBA00022833"/>
    </source>
</evidence>
<dbReference type="InterPro" id="IPR057247">
    <property type="entry name" value="CARBOXYPEPT_ZN_2"/>
</dbReference>
<sequence length="452" mass="50956">MKKTKITPVMIILILLSATLYGLWPARLSEKETGSLEVIALDSRQDLRTLSQNFPLDPLLADGLKVYFLVERQYLRSIQESGYVFTIETGLFHQRGEKSLRLQAEGAGGLNGAYHSYREMAAELKSLAASYPTLARLYVPGQSLENRNIYALKISDNPGLNEDEPGIALLGGHHAREWISVEVPLLIGRYLLENYSREDRVRALVNSAEVWIVPLVNPDGLEYSILNYRLWRKNRRLNQDGSYGVDLNRNYSYEWAHDDIGSSPEPSSAVFRGTGPFSEPETEAIRKLFQNQRISAAISYHSFSQLILYPWGYLDQPTEDEALLQSLAQEMAGLISQVNGRVYQTGRAAASLYLTNGDFADWAYGLFRIPAFTIELPPVDLVQGGFLNSESDIEPIFRENLPAALYLIEWAIDSYVSTGARAFPLLRRKLEKNHEIMIKDRPGAAFKGKESR</sequence>
<dbReference type="AlphaFoldDB" id="A0A3E2BP34"/>
<dbReference type="EC" id="3.4.17.18" evidence="11"/>